<dbReference type="Gene3D" id="3.30.70.890">
    <property type="entry name" value="GHMP kinase, C-terminal domain"/>
    <property type="match status" value="1"/>
</dbReference>
<dbReference type="SUPFAM" id="SSF55060">
    <property type="entry name" value="GHMP Kinase, C-terminal domain"/>
    <property type="match status" value="1"/>
</dbReference>
<dbReference type="GO" id="GO:0005524">
    <property type="term" value="F:ATP binding"/>
    <property type="evidence" value="ECO:0007669"/>
    <property type="project" value="UniProtKB-UniRule"/>
</dbReference>
<evidence type="ECO:0000313" key="13">
    <source>
        <dbReference type="EMBL" id="QKK81697.1"/>
    </source>
</evidence>
<dbReference type="InterPro" id="IPR004424">
    <property type="entry name" value="IspE"/>
</dbReference>
<dbReference type="HAMAP" id="MF_00061">
    <property type="entry name" value="IspE"/>
    <property type="match status" value="1"/>
</dbReference>
<dbReference type="Gene3D" id="3.30.230.10">
    <property type="match status" value="1"/>
</dbReference>
<dbReference type="NCBIfam" id="TIGR00154">
    <property type="entry name" value="ispE"/>
    <property type="match status" value="1"/>
</dbReference>
<feature type="domain" description="GHMP kinase C-terminal" evidence="12">
    <location>
        <begin position="202"/>
        <end position="259"/>
    </location>
</feature>
<dbReference type="GO" id="GO:0016114">
    <property type="term" value="P:terpenoid biosynthetic process"/>
    <property type="evidence" value="ECO:0007669"/>
    <property type="project" value="UniProtKB-UniRule"/>
</dbReference>
<protein>
    <recommendedName>
        <fullName evidence="3 10">4-diphosphocytidyl-2-C-methyl-D-erythritol kinase</fullName>
        <shortName evidence="10">CMK</shortName>
        <ecNumber evidence="2 10">2.7.1.148</ecNumber>
    </recommendedName>
    <alternativeName>
        <fullName evidence="9 10">4-(cytidine-5'-diphospho)-2-C-methyl-D-erythritol kinase</fullName>
    </alternativeName>
</protein>
<keyword evidence="6 10" id="KW-0418">Kinase</keyword>
<keyword evidence="7 10" id="KW-0067">ATP-binding</keyword>
<dbReference type="EMBL" id="CP054301">
    <property type="protein sequence ID" value="QKK81697.1"/>
    <property type="molecule type" value="Genomic_DNA"/>
</dbReference>
<dbReference type="InterPro" id="IPR036554">
    <property type="entry name" value="GHMP_kinase_C_sf"/>
</dbReference>
<accession>A0A859CYN1</accession>
<evidence type="ECO:0000259" key="12">
    <source>
        <dbReference type="Pfam" id="PF08544"/>
    </source>
</evidence>
<reference evidence="13 14" key="1">
    <citation type="submission" date="2020-06" db="EMBL/GenBank/DDBJ databases">
        <authorList>
            <person name="Voronona O.L."/>
            <person name="Aksenova E.I."/>
            <person name="Kunda M.S."/>
            <person name="Semenov A.N."/>
            <person name="Ryzhova N."/>
        </authorList>
    </citation>
    <scope>NUCLEOTIDE SEQUENCE [LARGE SCALE GENOMIC DNA]</scope>
    <source>
        <strain evidence="13 14">MPKMM3633</strain>
    </source>
</reference>
<dbReference type="PIRSF" id="PIRSF010376">
    <property type="entry name" value="IspE"/>
    <property type="match status" value="1"/>
</dbReference>
<name>A0A859CYN1_9GAMM</name>
<dbReference type="Proteomes" id="UP000509371">
    <property type="component" value="Chromosome"/>
</dbReference>
<feature type="active site" evidence="10">
    <location>
        <position position="141"/>
    </location>
</feature>
<evidence type="ECO:0000256" key="4">
    <source>
        <dbReference type="ARBA" id="ARBA00022679"/>
    </source>
</evidence>
<feature type="binding site" evidence="10">
    <location>
        <begin position="99"/>
        <end position="109"/>
    </location>
    <ligand>
        <name>ATP</name>
        <dbReference type="ChEBI" id="CHEBI:30616"/>
    </ligand>
</feature>
<evidence type="ECO:0000313" key="14">
    <source>
        <dbReference type="Proteomes" id="UP000509371"/>
    </source>
</evidence>
<evidence type="ECO:0000256" key="6">
    <source>
        <dbReference type="ARBA" id="ARBA00022777"/>
    </source>
</evidence>
<proteinExistence type="inferred from homology"/>
<keyword evidence="8 10" id="KW-0414">Isoprene biosynthesis</keyword>
<dbReference type="PANTHER" id="PTHR43527">
    <property type="entry name" value="4-DIPHOSPHOCYTIDYL-2-C-METHYL-D-ERYTHRITOL KINASE, CHLOROPLASTIC"/>
    <property type="match status" value="1"/>
</dbReference>
<comment type="function">
    <text evidence="10">Catalyzes the phosphorylation of the position 2 hydroxy group of 4-diphosphocytidyl-2C-methyl-D-erythritol.</text>
</comment>
<evidence type="ECO:0000256" key="9">
    <source>
        <dbReference type="ARBA" id="ARBA00032554"/>
    </source>
</evidence>
<evidence type="ECO:0000256" key="1">
    <source>
        <dbReference type="ARBA" id="ARBA00009684"/>
    </source>
</evidence>
<dbReference type="InterPro" id="IPR013750">
    <property type="entry name" value="GHMP_kinase_C_dom"/>
</dbReference>
<evidence type="ECO:0000256" key="7">
    <source>
        <dbReference type="ARBA" id="ARBA00022840"/>
    </source>
</evidence>
<comment type="similarity">
    <text evidence="1 10">Belongs to the GHMP kinase family. IspE subfamily.</text>
</comment>
<feature type="domain" description="GHMP kinase N-terminal" evidence="11">
    <location>
        <begin position="70"/>
        <end position="148"/>
    </location>
</feature>
<keyword evidence="5 10" id="KW-0547">Nucleotide-binding</keyword>
<comment type="catalytic activity">
    <reaction evidence="10">
        <text>4-CDP-2-C-methyl-D-erythritol + ATP = 4-CDP-2-C-methyl-D-erythritol 2-phosphate + ADP + H(+)</text>
        <dbReference type="Rhea" id="RHEA:18437"/>
        <dbReference type="ChEBI" id="CHEBI:15378"/>
        <dbReference type="ChEBI" id="CHEBI:30616"/>
        <dbReference type="ChEBI" id="CHEBI:57823"/>
        <dbReference type="ChEBI" id="CHEBI:57919"/>
        <dbReference type="ChEBI" id="CHEBI:456216"/>
        <dbReference type="EC" id="2.7.1.148"/>
    </reaction>
</comment>
<dbReference type="EC" id="2.7.1.148" evidence="2 10"/>
<dbReference type="KEGG" id="mpri:MP3633_2970"/>
<dbReference type="GO" id="GO:0050515">
    <property type="term" value="F:4-(cytidine 5'-diphospho)-2-C-methyl-D-erythritol kinase activity"/>
    <property type="evidence" value="ECO:0007669"/>
    <property type="project" value="UniProtKB-UniRule"/>
</dbReference>
<dbReference type="InterPro" id="IPR020568">
    <property type="entry name" value="Ribosomal_Su5_D2-typ_SF"/>
</dbReference>
<dbReference type="PANTHER" id="PTHR43527:SF2">
    <property type="entry name" value="4-DIPHOSPHOCYTIDYL-2-C-METHYL-D-ERYTHRITOL KINASE, CHLOROPLASTIC"/>
    <property type="match status" value="1"/>
</dbReference>
<evidence type="ECO:0000256" key="5">
    <source>
        <dbReference type="ARBA" id="ARBA00022741"/>
    </source>
</evidence>
<dbReference type="AlphaFoldDB" id="A0A859CYN1"/>
<evidence type="ECO:0000256" key="2">
    <source>
        <dbReference type="ARBA" id="ARBA00012052"/>
    </source>
</evidence>
<comment type="pathway">
    <text evidence="10">Isoprenoid biosynthesis; isopentenyl diphosphate biosynthesis via DXP pathway; isopentenyl diphosphate from 1-deoxy-D-xylulose 5-phosphate: step 3/6.</text>
</comment>
<organism evidence="13 14">
    <name type="scientific">Marinomonas primoryensis</name>
    <dbReference type="NCBI Taxonomy" id="178399"/>
    <lineage>
        <taxon>Bacteria</taxon>
        <taxon>Pseudomonadati</taxon>
        <taxon>Pseudomonadota</taxon>
        <taxon>Gammaproteobacteria</taxon>
        <taxon>Oceanospirillales</taxon>
        <taxon>Oceanospirillaceae</taxon>
        <taxon>Marinomonas</taxon>
    </lineage>
</organism>
<keyword evidence="4 10" id="KW-0808">Transferase</keyword>
<dbReference type="Pfam" id="PF08544">
    <property type="entry name" value="GHMP_kinases_C"/>
    <property type="match status" value="1"/>
</dbReference>
<dbReference type="GO" id="GO:0019288">
    <property type="term" value="P:isopentenyl diphosphate biosynthetic process, methylerythritol 4-phosphate pathway"/>
    <property type="evidence" value="ECO:0007669"/>
    <property type="project" value="UniProtKB-UniRule"/>
</dbReference>
<dbReference type="SUPFAM" id="SSF54211">
    <property type="entry name" value="Ribosomal protein S5 domain 2-like"/>
    <property type="match status" value="1"/>
</dbReference>
<dbReference type="InterPro" id="IPR014721">
    <property type="entry name" value="Ribsml_uS5_D2-typ_fold_subgr"/>
</dbReference>
<gene>
    <name evidence="10 13" type="primary">ispE</name>
    <name evidence="13" type="ORF">MP3633_2970</name>
</gene>
<evidence type="ECO:0000259" key="11">
    <source>
        <dbReference type="Pfam" id="PF00288"/>
    </source>
</evidence>
<dbReference type="Pfam" id="PF00288">
    <property type="entry name" value="GHMP_kinases_N"/>
    <property type="match status" value="1"/>
</dbReference>
<sequence>MDHSVTSMQLPSPAKLNLFLHIIGRREDGYHELQTLFQFIDLCDTLDFSLTRDNNIIISPAIEQLPTEENLIYKAAKLLTPFKQNPHAGVDIILKKQLPMGGGIGGGSSNAATTLLALNTLWECHLSLEKLAELGVQLGADVPVFVMGFAAFAEGVGEKLQKVTLDTPYFLLLKPNCHVSTGQIFTDKYLTRDTPPIRISHALKLGGHNDCLDVVRKHNPEVNEAYLWLKSHGDAKLTGTGACLFLAFDNVRDAERVRLSTPKKWQSWVCHGCNTSPTHDALNQWIKQNRDKCPK</sequence>
<dbReference type="RefSeq" id="WP_176336088.1">
    <property type="nucleotide sequence ID" value="NZ_BAAAEF010000008.1"/>
</dbReference>
<dbReference type="InterPro" id="IPR006204">
    <property type="entry name" value="GHMP_kinase_N_dom"/>
</dbReference>
<feature type="active site" evidence="10">
    <location>
        <position position="15"/>
    </location>
</feature>
<dbReference type="UniPathway" id="UPA00056">
    <property type="reaction ID" value="UER00094"/>
</dbReference>
<evidence type="ECO:0000256" key="10">
    <source>
        <dbReference type="HAMAP-Rule" id="MF_00061"/>
    </source>
</evidence>
<evidence type="ECO:0000256" key="8">
    <source>
        <dbReference type="ARBA" id="ARBA00023229"/>
    </source>
</evidence>
<evidence type="ECO:0000256" key="3">
    <source>
        <dbReference type="ARBA" id="ARBA00017473"/>
    </source>
</evidence>